<dbReference type="InterPro" id="IPR017511">
    <property type="entry name" value="PQQ_mDH"/>
</dbReference>
<dbReference type="Gene3D" id="2.140.10.10">
    <property type="entry name" value="Quinoprotein alcohol dehydrogenase-like superfamily"/>
    <property type="match status" value="1"/>
</dbReference>
<dbReference type="NCBIfam" id="TIGR03074">
    <property type="entry name" value="PQQ_membr_DH"/>
    <property type="match status" value="1"/>
</dbReference>
<dbReference type="InterPro" id="IPR011047">
    <property type="entry name" value="Quinoprotein_ADH-like_sf"/>
</dbReference>
<dbReference type="InterPro" id="IPR002372">
    <property type="entry name" value="PQQ_rpt_dom"/>
</dbReference>
<comment type="similarity">
    <text evidence="2">Belongs to the bacterial PQQ dehydrogenase family.</text>
</comment>
<feature type="transmembrane region" description="Helical" evidence="4">
    <location>
        <begin position="64"/>
        <end position="80"/>
    </location>
</feature>
<keyword evidence="4" id="KW-0812">Transmembrane</keyword>
<dbReference type="PANTHER" id="PTHR32303">
    <property type="entry name" value="QUINOPROTEIN ALCOHOL DEHYDROGENASE (CYTOCHROME C)"/>
    <property type="match status" value="1"/>
</dbReference>
<proteinExistence type="inferred from homology"/>
<name>A0A4Q9QT05_9GAMM</name>
<dbReference type="SUPFAM" id="SSF50998">
    <property type="entry name" value="Quinoprotein alcohol dehydrogenase-like"/>
    <property type="match status" value="1"/>
</dbReference>
<dbReference type="GO" id="GO:0048038">
    <property type="term" value="F:quinone binding"/>
    <property type="evidence" value="ECO:0007669"/>
    <property type="project" value="InterPro"/>
</dbReference>
<dbReference type="GO" id="GO:0008876">
    <property type="term" value="F:quinoprotein glucose dehydrogenase activity"/>
    <property type="evidence" value="ECO:0007669"/>
    <property type="project" value="UniProtKB-EC"/>
</dbReference>
<comment type="caution">
    <text evidence="6">The sequence shown here is derived from an EMBL/GenBank/DDBJ whole genome shotgun (WGS) entry which is preliminary data.</text>
</comment>
<dbReference type="RefSeq" id="WP_131199304.1">
    <property type="nucleotide sequence ID" value="NZ_QJUL01000060.1"/>
</dbReference>
<dbReference type="CDD" id="cd10280">
    <property type="entry name" value="PQQ_mGDH"/>
    <property type="match status" value="1"/>
</dbReference>
<dbReference type="InterPro" id="IPR018391">
    <property type="entry name" value="PQQ_b-propeller_rpt"/>
</dbReference>
<evidence type="ECO:0000256" key="2">
    <source>
        <dbReference type="ARBA" id="ARBA00008156"/>
    </source>
</evidence>
<dbReference type="GO" id="GO:0016020">
    <property type="term" value="C:membrane"/>
    <property type="evidence" value="ECO:0007669"/>
    <property type="project" value="InterPro"/>
</dbReference>
<evidence type="ECO:0000259" key="5">
    <source>
        <dbReference type="Pfam" id="PF01011"/>
    </source>
</evidence>
<dbReference type="SMART" id="SM00564">
    <property type="entry name" value="PQQ"/>
    <property type="match status" value="5"/>
</dbReference>
<feature type="domain" description="Pyrrolo-quinoline quinone repeat" evidence="5">
    <location>
        <begin position="172"/>
        <end position="773"/>
    </location>
</feature>
<feature type="transmembrane region" description="Helical" evidence="4">
    <location>
        <begin position="121"/>
        <end position="141"/>
    </location>
</feature>
<feature type="transmembrane region" description="Helical" evidence="4">
    <location>
        <begin position="86"/>
        <end position="109"/>
    </location>
</feature>
<evidence type="ECO:0000256" key="3">
    <source>
        <dbReference type="ARBA" id="ARBA00023002"/>
    </source>
</evidence>
<evidence type="ECO:0000313" key="6">
    <source>
        <dbReference type="EMBL" id="TBU85222.1"/>
    </source>
</evidence>
<dbReference type="AlphaFoldDB" id="A0A4Q9QT05"/>
<dbReference type="OrthoDB" id="9794322at2"/>
<dbReference type="Pfam" id="PF01011">
    <property type="entry name" value="PQQ"/>
    <property type="match status" value="1"/>
</dbReference>
<reference evidence="6 7" key="1">
    <citation type="submission" date="2018-06" db="EMBL/GenBank/DDBJ databases">
        <title>Three novel Pseudomonas species isolated from symptomatic oak.</title>
        <authorList>
            <person name="Bueno-Gonzalez V."/>
            <person name="Brady C."/>
        </authorList>
    </citation>
    <scope>NUCLEOTIDE SEQUENCE [LARGE SCALE GENOMIC DNA]</scope>
    <source>
        <strain evidence="6 7">P6B</strain>
    </source>
</reference>
<evidence type="ECO:0000256" key="1">
    <source>
        <dbReference type="ARBA" id="ARBA00001931"/>
    </source>
</evidence>
<dbReference type="PANTHER" id="PTHR32303:SF4">
    <property type="entry name" value="QUINOPROTEIN GLUCOSE DEHYDROGENASE"/>
    <property type="match status" value="1"/>
</dbReference>
<dbReference type="EC" id="1.1.5.2" evidence="6"/>
<protein>
    <submittedName>
        <fullName evidence="6">Membrane-bound PQQ-dependent dehydrogenase, glucose/quinate/shikimate family</fullName>
        <ecNumber evidence="6">1.1.5.2</ecNumber>
    </submittedName>
</protein>
<gene>
    <name evidence="6" type="ORF">DNK44_24415</name>
</gene>
<dbReference type="Proteomes" id="UP000293172">
    <property type="component" value="Unassembled WGS sequence"/>
</dbReference>
<evidence type="ECO:0000313" key="7">
    <source>
        <dbReference type="Proteomes" id="UP000293172"/>
    </source>
</evidence>
<evidence type="ECO:0000256" key="4">
    <source>
        <dbReference type="SAM" id="Phobius"/>
    </source>
</evidence>
<dbReference type="EMBL" id="QJUL01000060">
    <property type="protein sequence ID" value="TBU85222.1"/>
    <property type="molecule type" value="Genomic_DNA"/>
</dbReference>
<feature type="transmembrane region" description="Helical" evidence="4">
    <location>
        <begin position="12"/>
        <end position="34"/>
    </location>
</feature>
<keyword evidence="4" id="KW-0472">Membrane</keyword>
<keyword evidence="3 6" id="KW-0560">Oxidoreductase</keyword>
<accession>A0A4Q9QT05</accession>
<sequence>MSIEYGQRPLRVTLTAWVVLVLGVLMVAGGGYLAMLGGSWYYLAIGMGLLLVAGLLFARRRAAIGLYGLLLLATLAWTVYEVRFDWWQLAPRIDLWCILGLWLMLPFVNRHVSAGGGWRDGGSALLGLGVLAGALMAVYSLTQDYHSLTGEFSDAQMQPSPLEQAPRSPHEWPAYGGSERGDRYSSADQINPGNAGQLEKAWEYHTGDLPGPNDPHELTNQVTPLKVGDRLFICTPHSVAIALDADTGQELWRFDPSINRDARHYQHMTCRGLAYHDGPRYAGAAASAGQSDRPAARCARRLFLPTNDATLIALDPGDGKLCEDFGRDGTVDLKVGLGDDALGVYLPTSPPVVTEKLVIVGGSITDNGSVDSPGGVIRAYDVRTGRLVWNFDPGNPEATEPLPSGETYVRSTPNSWTIATADEALGLVYIPTGNQTPDQWATPRTEPAERFTASLVALDLASGQVRWEFQTVHHDLWDRDLPSQPTLVDIDRPEGRVPAIIQPTKRGDLYVLDRRTGEPIVPVEEVAVPQGTDYGEHTAPTQPASALSYAPAQPLRERDMWGGTPLDQMMCRIQFRKLRYEGDFTPPSLQGSLIYPGNVGTFNWPSVAVDPNRQLLFGAPNYLAFISQMVKRSEVSAEARSGGGETGLQPNLGAPYLVRLEPFLSALGLPCQAPPWGYVTAVDLRTMKKVWMHKNGTSRDSAPLGLPFTVGTPALGGPVVTAGGVAFMSGSLDYYLRAYDLQTGEELWKGRLPAGGQATPMTYVSEKSGKQFVVQMAGGHGSFGTKIGDSVTAWTLAEDKQ</sequence>
<keyword evidence="4" id="KW-1133">Transmembrane helix</keyword>
<feature type="transmembrane region" description="Helical" evidence="4">
    <location>
        <begin position="40"/>
        <end position="57"/>
    </location>
</feature>
<organism evidence="6 7">
    <name type="scientific">Phytopseudomonas dryadis</name>
    <dbReference type="NCBI Taxonomy" id="2487520"/>
    <lineage>
        <taxon>Bacteria</taxon>
        <taxon>Pseudomonadati</taxon>
        <taxon>Pseudomonadota</taxon>
        <taxon>Gammaproteobacteria</taxon>
        <taxon>Pseudomonadales</taxon>
        <taxon>Pseudomonadaceae</taxon>
        <taxon>Phytopseudomonas</taxon>
    </lineage>
</organism>
<comment type="cofactor">
    <cofactor evidence="1">
        <name>pyrroloquinoline quinone</name>
        <dbReference type="ChEBI" id="CHEBI:58442"/>
    </cofactor>
</comment>